<comment type="subcellular location">
    <subcellularLocation>
        <location evidence="1">Nucleus</location>
    </subcellularLocation>
</comment>
<accession>A0A0L9TMV1</accession>
<sequence length="230" mass="25111">MGRQNARVGDELDSHDDLADHCELRARGRGRGSVREDGDWEANELFGEVKNPFGNCCGKMMELVLSGASCSENHGSQQGQDKDKKRPISRSSRAGIQFPVGHIHRQLKQRVQANGRVGATAAVYLASILEYLTAEVLELAFDFDGGGINDRHGCARLKMEVGFPDYTCNALKEILHGRVIIKLGSMVGNPNDLDDQPPGASLSIEGLVMGVGGSQLFVKHYAHIQPIWFL</sequence>
<comment type="subunit">
    <text evidence="1">The nucleosome is a histone octamer containing two molecules each of H2A, H2B, H3 and H4 assembled in one H3-H4 heterotetramer and two H2A-H2B heterodimers. The octamer wraps approximately 147 bp of DNA.</text>
</comment>
<evidence type="ECO:0000259" key="2">
    <source>
        <dbReference type="Pfam" id="PF00125"/>
    </source>
</evidence>
<dbReference type="Pfam" id="PF00125">
    <property type="entry name" value="Histone"/>
    <property type="match status" value="1"/>
</dbReference>
<dbReference type="EMBL" id="CM003371">
    <property type="protein sequence ID" value="KOM31890.1"/>
    <property type="molecule type" value="Genomic_DNA"/>
</dbReference>
<reference evidence="4" key="1">
    <citation type="journal article" date="2015" name="Proc. Natl. Acad. Sci. U.S.A.">
        <title>Genome sequencing of adzuki bean (Vigna angularis) provides insight into high starch and low fat accumulation and domestication.</title>
        <authorList>
            <person name="Yang K."/>
            <person name="Tian Z."/>
            <person name="Chen C."/>
            <person name="Luo L."/>
            <person name="Zhao B."/>
            <person name="Wang Z."/>
            <person name="Yu L."/>
            <person name="Li Y."/>
            <person name="Sun Y."/>
            <person name="Li W."/>
            <person name="Chen Y."/>
            <person name="Li Y."/>
            <person name="Zhang Y."/>
            <person name="Ai D."/>
            <person name="Zhao J."/>
            <person name="Shang C."/>
            <person name="Ma Y."/>
            <person name="Wu B."/>
            <person name="Wang M."/>
            <person name="Gao L."/>
            <person name="Sun D."/>
            <person name="Zhang P."/>
            <person name="Guo F."/>
            <person name="Wang W."/>
            <person name="Li Y."/>
            <person name="Wang J."/>
            <person name="Varshney R.K."/>
            <person name="Wang J."/>
            <person name="Ling H.Q."/>
            <person name="Wan P."/>
        </authorList>
    </citation>
    <scope>NUCLEOTIDE SEQUENCE</scope>
    <source>
        <strain evidence="4">cv. Jingnong 6</strain>
    </source>
</reference>
<keyword evidence="1" id="KW-0544">Nucleosome core</keyword>
<feature type="domain" description="Core Histone H2A/H2B/H3" evidence="2">
    <location>
        <begin position="80"/>
        <end position="140"/>
    </location>
</feature>
<dbReference type="InterPro" id="IPR007125">
    <property type="entry name" value="H2A/H2B/H3"/>
</dbReference>
<proteinExistence type="inferred from homology"/>
<dbReference type="SMART" id="SM00414">
    <property type="entry name" value="H2A"/>
    <property type="match status" value="1"/>
</dbReference>
<dbReference type="SUPFAM" id="SSF47113">
    <property type="entry name" value="Histone-fold"/>
    <property type="match status" value="1"/>
</dbReference>
<dbReference type="GO" id="GO:0000786">
    <property type="term" value="C:nucleosome"/>
    <property type="evidence" value="ECO:0007669"/>
    <property type="project" value="UniProtKB-KW"/>
</dbReference>
<organism evidence="3 4">
    <name type="scientific">Phaseolus angularis</name>
    <name type="common">Azuki bean</name>
    <name type="synonym">Vigna angularis</name>
    <dbReference type="NCBI Taxonomy" id="3914"/>
    <lineage>
        <taxon>Eukaryota</taxon>
        <taxon>Viridiplantae</taxon>
        <taxon>Streptophyta</taxon>
        <taxon>Embryophyta</taxon>
        <taxon>Tracheophyta</taxon>
        <taxon>Spermatophyta</taxon>
        <taxon>Magnoliopsida</taxon>
        <taxon>eudicotyledons</taxon>
        <taxon>Gunneridae</taxon>
        <taxon>Pentapetalae</taxon>
        <taxon>rosids</taxon>
        <taxon>fabids</taxon>
        <taxon>Fabales</taxon>
        <taxon>Fabaceae</taxon>
        <taxon>Papilionoideae</taxon>
        <taxon>50 kb inversion clade</taxon>
        <taxon>NPAAA clade</taxon>
        <taxon>indigoferoid/millettioid clade</taxon>
        <taxon>Phaseoleae</taxon>
        <taxon>Vigna</taxon>
    </lineage>
</organism>
<dbReference type="GO" id="GO:0030527">
    <property type="term" value="F:structural constituent of chromatin"/>
    <property type="evidence" value="ECO:0007669"/>
    <property type="project" value="InterPro"/>
</dbReference>
<dbReference type="GO" id="GO:0005634">
    <property type="term" value="C:nucleus"/>
    <property type="evidence" value="ECO:0007669"/>
    <property type="project" value="UniProtKB-SubCell"/>
</dbReference>
<dbReference type="AlphaFoldDB" id="A0A0L9TMV1"/>
<keyword evidence="1" id="KW-0539">Nucleus</keyword>
<dbReference type="InterPro" id="IPR002119">
    <property type="entry name" value="Histone_H2A"/>
</dbReference>
<evidence type="ECO:0000313" key="4">
    <source>
        <dbReference type="Proteomes" id="UP000053144"/>
    </source>
</evidence>
<keyword evidence="1" id="KW-0158">Chromosome</keyword>
<gene>
    <name evidence="3" type="ORF">LR48_Vigan01g144600</name>
</gene>
<evidence type="ECO:0000313" key="3">
    <source>
        <dbReference type="EMBL" id="KOM31890.1"/>
    </source>
</evidence>
<keyword evidence="1" id="KW-0238">DNA-binding</keyword>
<dbReference type="PRINTS" id="PR00620">
    <property type="entry name" value="HISTONEH2A"/>
</dbReference>
<evidence type="ECO:0000256" key="1">
    <source>
        <dbReference type="RuleBase" id="RU003767"/>
    </source>
</evidence>
<dbReference type="PANTHER" id="PTHR23430">
    <property type="entry name" value="HISTONE H2A"/>
    <property type="match status" value="1"/>
</dbReference>
<comment type="similarity">
    <text evidence="1">Belongs to the histone H2A family.</text>
</comment>
<dbReference type="STRING" id="3914.A0A0L9TMV1"/>
<dbReference type="Proteomes" id="UP000053144">
    <property type="component" value="Chromosome 1"/>
</dbReference>
<dbReference type="CDD" id="cd00074">
    <property type="entry name" value="HFD_H2A"/>
    <property type="match status" value="1"/>
</dbReference>
<name>A0A0L9TMV1_PHAAN</name>
<dbReference type="Gramene" id="KOM31890">
    <property type="protein sequence ID" value="KOM31890"/>
    <property type="gene ID" value="LR48_Vigan01g144600"/>
</dbReference>
<dbReference type="InterPro" id="IPR009072">
    <property type="entry name" value="Histone-fold"/>
</dbReference>
<dbReference type="Gene3D" id="1.10.20.10">
    <property type="entry name" value="Histone, subunit A"/>
    <property type="match status" value="1"/>
</dbReference>
<dbReference type="GO" id="GO:0003677">
    <property type="term" value="F:DNA binding"/>
    <property type="evidence" value="ECO:0007669"/>
    <property type="project" value="UniProtKB-KW"/>
</dbReference>
<protein>
    <recommendedName>
        <fullName evidence="1">Histone H2A</fullName>
    </recommendedName>
</protein>
<dbReference type="GO" id="GO:0046982">
    <property type="term" value="F:protein heterodimerization activity"/>
    <property type="evidence" value="ECO:0007669"/>
    <property type="project" value="InterPro"/>
</dbReference>